<evidence type="ECO:0000256" key="2">
    <source>
        <dbReference type="ARBA" id="ARBA00010209"/>
    </source>
</evidence>
<feature type="binding site" evidence="4">
    <location>
        <position position="102"/>
    </location>
    <ligand>
        <name>dimethylallyl diphosphate</name>
        <dbReference type="ChEBI" id="CHEBI:57623"/>
    </ligand>
</feature>
<sequence length="435" mass="49684">MALQTTKTWETLMQLLPSRNHDQDFWWKVTGRQLAVLLEAAGYPIERQYNTLLFHYHWAIPYLGPAPASGVPAKWPSQLSVDGSPIEYSWKWNTKTKAPDVRYTMEPMSEFTGTELDPLNQRAFRELLHKLSQFVPDVDLAPTDYFISTLFDHDRSALMKAVNDGVPLQFSSTALAFEFLSKGLLLKTYYAPRKLETGHFTLADWDKAIRGYYPESKALDVVYEFLKTSHEGKLLNPYHLAVDNVKGGRLKFYFQSPHRTFTSVREILSIGGRVYREGLEAQFLALRDFLNAITGQSPDFPEDGEPPIVEEDVTGDMDTDGHPELMSGYLYYFDIAPGATLPEIRFYVPIRRYCKSDLDLAKALTGWMEAHGRGAYCQQYLDLAYSLAEHRDLAKDRGLQRYIACLLAKNGEIEVTTYLAPETYEQVRRAQKAVV</sequence>
<keyword evidence="3" id="KW-0808">Transferase</keyword>
<feature type="binding site" evidence="4">
    <location>
        <position position="87"/>
    </location>
    <ligand>
        <name>L-tryptophan</name>
        <dbReference type="ChEBI" id="CHEBI:57912"/>
    </ligand>
</feature>
<reference evidence="5 6" key="1">
    <citation type="journal article" date="2016" name="BMC Genomics">
        <title>Comparative genomic and transcriptomic analyses of the Fuzhuan brick tea-fermentation fungus Aspergillus cristatus.</title>
        <authorList>
            <person name="Ge Y."/>
            <person name="Wang Y."/>
            <person name="Liu Y."/>
            <person name="Tan Y."/>
            <person name="Ren X."/>
            <person name="Zhang X."/>
            <person name="Hyde K.D."/>
            <person name="Liu Y."/>
            <person name="Liu Z."/>
        </authorList>
    </citation>
    <scope>NUCLEOTIDE SEQUENCE [LARGE SCALE GENOMIC DNA]</scope>
    <source>
        <strain evidence="5 6">GZAAS20.1005</strain>
    </source>
</reference>
<comment type="similarity">
    <text evidence="2">Belongs to the tryptophan dimethylallyltransferase family.</text>
</comment>
<protein>
    <submittedName>
        <fullName evidence="5">Uncharacterized protein</fullName>
    </submittedName>
</protein>
<dbReference type="AlphaFoldDB" id="A0A1E3BM22"/>
<dbReference type="OrthoDB" id="3354387at2759"/>
<dbReference type="CDD" id="cd13929">
    <property type="entry name" value="PT-DMATS_CymD"/>
    <property type="match status" value="1"/>
</dbReference>
<feature type="binding site" evidence="4">
    <location>
        <position position="189"/>
    </location>
    <ligand>
        <name>dimethylallyl diphosphate</name>
        <dbReference type="ChEBI" id="CHEBI:57623"/>
    </ligand>
</feature>
<dbReference type="VEuPathDB" id="FungiDB:SI65_02854"/>
<dbReference type="GO" id="GO:0004659">
    <property type="term" value="F:prenyltransferase activity"/>
    <property type="evidence" value="ECO:0007669"/>
    <property type="project" value="TreeGrafter"/>
</dbReference>
<evidence type="ECO:0000256" key="1">
    <source>
        <dbReference type="ARBA" id="ARBA00005179"/>
    </source>
</evidence>
<organism evidence="5 6">
    <name type="scientific">Aspergillus cristatus</name>
    <name type="common">Chinese Fuzhuan brick tea-fermentation fungus</name>
    <name type="synonym">Eurotium cristatum</name>
    <dbReference type="NCBI Taxonomy" id="573508"/>
    <lineage>
        <taxon>Eukaryota</taxon>
        <taxon>Fungi</taxon>
        <taxon>Dikarya</taxon>
        <taxon>Ascomycota</taxon>
        <taxon>Pezizomycotina</taxon>
        <taxon>Eurotiomycetes</taxon>
        <taxon>Eurotiomycetidae</taxon>
        <taxon>Eurotiales</taxon>
        <taxon>Aspergillaceae</taxon>
        <taxon>Aspergillus</taxon>
        <taxon>Aspergillus subgen. Aspergillus</taxon>
    </lineage>
</organism>
<dbReference type="Pfam" id="PF11991">
    <property type="entry name" value="Trp_DMAT"/>
    <property type="match status" value="1"/>
</dbReference>
<evidence type="ECO:0000256" key="3">
    <source>
        <dbReference type="ARBA" id="ARBA00022679"/>
    </source>
</evidence>
<evidence type="ECO:0000313" key="6">
    <source>
        <dbReference type="Proteomes" id="UP000094569"/>
    </source>
</evidence>
<dbReference type="SFLD" id="SFLDG01162">
    <property type="entry name" value="I"/>
    <property type="match status" value="1"/>
</dbReference>
<proteinExistence type="inferred from homology"/>
<comment type="caution">
    <text evidence="5">The sequence shown here is derived from an EMBL/GenBank/DDBJ whole genome shotgun (WGS) entry which is preliminary data.</text>
</comment>
<keyword evidence="6" id="KW-1185">Reference proteome</keyword>
<dbReference type="NCBIfam" id="TIGR03429">
    <property type="entry name" value="arom_pren_DMATS"/>
    <property type="match status" value="1"/>
</dbReference>
<dbReference type="STRING" id="573508.A0A1E3BM22"/>
<accession>A0A1E3BM22</accession>
<dbReference type="InterPro" id="IPR017795">
    <property type="entry name" value="ABBA_NscD-like"/>
</dbReference>
<dbReference type="PANTHER" id="PTHR40627">
    <property type="entry name" value="INDOLE PRENYLTRANSFERASE TDIB-RELATED"/>
    <property type="match status" value="1"/>
</dbReference>
<feature type="binding site" evidence="4">
    <location>
        <position position="187"/>
    </location>
    <ligand>
        <name>dimethylallyl diphosphate</name>
        <dbReference type="ChEBI" id="CHEBI:57623"/>
    </ligand>
</feature>
<evidence type="ECO:0000313" key="5">
    <source>
        <dbReference type="EMBL" id="ODM22010.1"/>
    </source>
</evidence>
<feature type="binding site" evidence="4">
    <location>
        <position position="347"/>
    </location>
    <ligand>
        <name>dimethylallyl diphosphate</name>
        <dbReference type="ChEBI" id="CHEBI:57623"/>
    </ligand>
</feature>
<dbReference type="Proteomes" id="UP000094569">
    <property type="component" value="Unassembled WGS sequence"/>
</dbReference>
<feature type="binding site" evidence="4">
    <location>
        <position position="249"/>
    </location>
    <ligand>
        <name>dimethylallyl diphosphate</name>
        <dbReference type="ChEBI" id="CHEBI:57623"/>
    </ligand>
</feature>
<feature type="binding site" evidence="4">
    <location>
        <position position="253"/>
    </location>
    <ligand>
        <name>dimethylallyl diphosphate</name>
        <dbReference type="ChEBI" id="CHEBI:57623"/>
    </ligand>
</feature>
<dbReference type="SFLD" id="SFLDS00036">
    <property type="entry name" value="Aromatic_Prenyltransferase"/>
    <property type="match status" value="1"/>
</dbReference>
<dbReference type="PANTHER" id="PTHR40627:SF4">
    <property type="entry name" value="PRENYLTRANSFERASE ASQH1-RELATED"/>
    <property type="match status" value="1"/>
</dbReference>
<dbReference type="PIRSF" id="PIRSF000509">
    <property type="entry name" value="Trp_DMAT"/>
    <property type="match status" value="1"/>
</dbReference>
<gene>
    <name evidence="5" type="ORF">SI65_02854</name>
</gene>
<dbReference type="InterPro" id="IPR033964">
    <property type="entry name" value="ABBA"/>
</dbReference>
<dbReference type="SMR" id="A0A1E3BM22"/>
<comment type="pathway">
    <text evidence="1">Secondary metabolite biosynthesis.</text>
</comment>
<dbReference type="GO" id="GO:0009820">
    <property type="term" value="P:alkaloid metabolic process"/>
    <property type="evidence" value="ECO:0007669"/>
    <property type="project" value="InterPro"/>
</dbReference>
<feature type="binding site" evidence="4">
    <location>
        <position position="251"/>
    </location>
    <ligand>
        <name>dimethylallyl diphosphate</name>
        <dbReference type="ChEBI" id="CHEBI:57623"/>
    </ligand>
</feature>
<evidence type="ECO:0000256" key="4">
    <source>
        <dbReference type="PIRSR" id="PIRSR000509-1"/>
    </source>
</evidence>
<dbReference type="EMBL" id="JXNT01000002">
    <property type="protein sequence ID" value="ODM22010.1"/>
    <property type="molecule type" value="Genomic_DNA"/>
</dbReference>
<dbReference type="InterPro" id="IPR012148">
    <property type="entry name" value="ABBA_DMATS-like"/>
</dbReference>
<name>A0A1E3BM22_ASPCR</name>